<evidence type="ECO:0000313" key="5">
    <source>
        <dbReference type="EMBL" id="MBA2225631.1"/>
    </source>
</evidence>
<evidence type="ECO:0000313" key="6">
    <source>
        <dbReference type="Proteomes" id="UP000542342"/>
    </source>
</evidence>
<dbReference type="SUPFAM" id="SSF52343">
    <property type="entry name" value="Ferredoxin reductase-like, C-terminal NADP-linked domain"/>
    <property type="match status" value="1"/>
</dbReference>
<evidence type="ECO:0000259" key="4">
    <source>
        <dbReference type="PROSITE" id="PS51384"/>
    </source>
</evidence>
<dbReference type="Pfam" id="PF00175">
    <property type="entry name" value="NAD_binding_1"/>
    <property type="match status" value="1"/>
</dbReference>
<dbReference type="InterPro" id="IPR017927">
    <property type="entry name" value="FAD-bd_FR_type"/>
</dbReference>
<evidence type="ECO:0000256" key="3">
    <source>
        <dbReference type="ARBA" id="ARBA00022741"/>
    </source>
</evidence>
<accession>A0A7V8VCW3</accession>
<dbReference type="PANTHER" id="PTHR47878:SF2">
    <property type="entry name" value="OXIDOREDUCTASE FAD_NAD(P)-BINDING DOMAIN PROTEIN"/>
    <property type="match status" value="1"/>
</dbReference>
<dbReference type="GO" id="GO:0004324">
    <property type="term" value="F:ferredoxin-NADP+ reductase activity"/>
    <property type="evidence" value="ECO:0007669"/>
    <property type="project" value="UniProtKB-EC"/>
</dbReference>
<dbReference type="InterPro" id="IPR033892">
    <property type="entry name" value="FNR_bac"/>
</dbReference>
<dbReference type="SUPFAM" id="SSF63380">
    <property type="entry name" value="Riboflavin synthase domain-like"/>
    <property type="match status" value="1"/>
</dbReference>
<dbReference type="InterPro" id="IPR039261">
    <property type="entry name" value="FNR_nucleotide-bd"/>
</dbReference>
<dbReference type="CDD" id="cd06195">
    <property type="entry name" value="FNR1"/>
    <property type="match status" value="1"/>
</dbReference>
<dbReference type="InterPro" id="IPR051930">
    <property type="entry name" value="FNR_type-1"/>
</dbReference>
<keyword evidence="3" id="KW-0547">Nucleotide-binding</keyword>
<dbReference type="GO" id="GO:0000166">
    <property type="term" value="F:nucleotide binding"/>
    <property type="evidence" value="ECO:0007669"/>
    <property type="project" value="UniProtKB-KW"/>
</dbReference>
<dbReference type="EC" id="1.18.1.2" evidence="2"/>
<dbReference type="AlphaFoldDB" id="A0A7V8VCW3"/>
<dbReference type="InterPro" id="IPR017938">
    <property type="entry name" value="Riboflavin_synthase-like_b-brl"/>
</dbReference>
<dbReference type="RefSeq" id="WP_194537036.1">
    <property type="nucleotide sequence ID" value="NZ_JACEFB010000002.1"/>
</dbReference>
<keyword evidence="6" id="KW-1185">Reference proteome</keyword>
<comment type="caution">
    <text evidence="5">The sequence shown here is derived from an EMBL/GenBank/DDBJ whole genome shotgun (WGS) entry which is preliminary data.</text>
</comment>
<dbReference type="InterPro" id="IPR001433">
    <property type="entry name" value="OxRdtase_FAD/NAD-bd"/>
</dbReference>
<evidence type="ECO:0000256" key="1">
    <source>
        <dbReference type="ARBA" id="ARBA00008312"/>
    </source>
</evidence>
<dbReference type="PANTHER" id="PTHR47878">
    <property type="entry name" value="OXIDOREDUCTASE FAD/NAD(P)-BINDING DOMAIN PROTEIN"/>
    <property type="match status" value="1"/>
</dbReference>
<evidence type="ECO:0000256" key="2">
    <source>
        <dbReference type="ARBA" id="ARBA00013223"/>
    </source>
</evidence>
<feature type="domain" description="FAD-binding FR-type" evidence="4">
    <location>
        <begin position="11"/>
        <end position="148"/>
    </location>
</feature>
<protein>
    <recommendedName>
        <fullName evidence="2">ferredoxin--NADP(+) reductase</fullName>
        <ecNumber evidence="2">1.18.1.2</ecNumber>
    </recommendedName>
</protein>
<organism evidence="5 6">
    <name type="scientific">Thermogemmata fonticola</name>
    <dbReference type="NCBI Taxonomy" id="2755323"/>
    <lineage>
        <taxon>Bacteria</taxon>
        <taxon>Pseudomonadati</taxon>
        <taxon>Planctomycetota</taxon>
        <taxon>Planctomycetia</taxon>
        <taxon>Gemmatales</taxon>
        <taxon>Gemmataceae</taxon>
        <taxon>Thermogemmata</taxon>
    </lineage>
</organism>
<name>A0A7V8VCW3_9BACT</name>
<dbReference type="PROSITE" id="PS51384">
    <property type="entry name" value="FAD_FR"/>
    <property type="match status" value="1"/>
</dbReference>
<proteinExistence type="inferred from homology"/>
<dbReference type="Gene3D" id="2.40.30.10">
    <property type="entry name" value="Translation factors"/>
    <property type="match status" value="1"/>
</dbReference>
<dbReference type="EMBL" id="JACEFB010000002">
    <property type="protein sequence ID" value="MBA2225631.1"/>
    <property type="molecule type" value="Genomic_DNA"/>
</dbReference>
<gene>
    <name evidence="5" type="ORF">H0921_05585</name>
</gene>
<reference evidence="5 6" key="1">
    <citation type="submission" date="2020-07" db="EMBL/GenBank/DDBJ databases">
        <title>Thermogemmata thermophila gen. nov., sp. nov., a novel moderate thermophilic planctomycete from a Kamchatka hot spring.</title>
        <authorList>
            <person name="Elcheninov A.G."/>
            <person name="Podosokorskaya O.A."/>
            <person name="Kovaleva O.L."/>
            <person name="Novikov A."/>
            <person name="Bonch-Osmolovskaya E.A."/>
            <person name="Toshchakov S.V."/>
            <person name="Kublanov I.V."/>
        </authorList>
    </citation>
    <scope>NUCLEOTIDE SEQUENCE [LARGE SCALE GENOMIC DNA]</scope>
    <source>
        <strain evidence="5 6">2918</strain>
    </source>
</reference>
<comment type="similarity">
    <text evidence="1">Belongs to the ferredoxin--NADP reductase type 1 family.</text>
</comment>
<sequence length="311" mass="36158">MTPEQIHEARTRRYNATIVYLKKIHSDLMILRVRPDFPRPAYQPGQYCTLGLGYWEPRLEGCQEEHLTPEDQMRIVRRSYSISCPILEDDRPDQLYDPSRTDWLEFYIVLVRHNPDGRVPALTPRLFTRQVGDRIQMGEKITGHYTLEPVRPGDTVVFLATGTGEAPHNAMIWELLRRGHTGRIVSVCCVRYKQDLGYWNTHQKLMELYPHYLYLPLTTREPGQTRKVYIQDLISSGELEERMGQALDPARTHVYLCGNPKMIGVPQRDKNTGAVTYPQPPGVIEILEKRGFRADIPSLKQKGNIHFEEYW</sequence>
<dbReference type="Proteomes" id="UP000542342">
    <property type="component" value="Unassembled WGS sequence"/>
</dbReference>
<dbReference type="Gene3D" id="3.40.50.80">
    <property type="entry name" value="Nucleotide-binding domain of ferredoxin-NADP reductase (FNR) module"/>
    <property type="match status" value="1"/>
</dbReference>